<feature type="chain" id="PRO_5004611634" description="Lipoprotein" evidence="2">
    <location>
        <begin position="24"/>
        <end position="289"/>
    </location>
</feature>
<evidence type="ECO:0000313" key="4">
    <source>
        <dbReference type="EMBL" id="ERK01525.1"/>
    </source>
</evidence>
<evidence type="ECO:0000313" key="5">
    <source>
        <dbReference type="Proteomes" id="UP000016412"/>
    </source>
</evidence>
<sequence length="289" mass="31309">MKRALRRAAAVFVLSLAAFGAQSQPSRNVDFFGVISSDADGNMIQMTETLYLTQLGEVPGISVTDRRQSGFAESYKAQGAPDFSKAAAPLAFYALIGKKDPSGGKWNCTICVADIGTKDIHSYTQTYDSYYKILMESKASLQSIFENLLNNRNPKEADRTNDTNIPDNRSPTLSTDSIAGTWSGEDSIDKIVILRGGRGFIIYKNGATMNISVTVTGKEVTVTQAGKSNASFFPELPREAALLAATDAPPLTWKLTVQNSSTLSGIKTTLVETNGDIVSGDVRIEWKRK</sequence>
<dbReference type="Proteomes" id="UP000016412">
    <property type="component" value="Unassembled WGS sequence"/>
</dbReference>
<feature type="region of interest" description="Disordered" evidence="1">
    <location>
        <begin position="152"/>
        <end position="174"/>
    </location>
</feature>
<comment type="caution">
    <text evidence="3">The sequence shown here is derived from an EMBL/GenBank/DDBJ whole genome shotgun (WGS) entry which is preliminary data.</text>
</comment>
<feature type="compositionally biased region" description="Polar residues" evidence="1">
    <location>
        <begin position="162"/>
        <end position="174"/>
    </location>
</feature>
<evidence type="ECO:0000313" key="6">
    <source>
        <dbReference type="Proteomes" id="UP000016646"/>
    </source>
</evidence>
<evidence type="ECO:0000256" key="2">
    <source>
        <dbReference type="SAM" id="SignalP"/>
    </source>
</evidence>
<dbReference type="EMBL" id="AVQI01000056">
    <property type="protein sequence ID" value="ERK01525.1"/>
    <property type="molecule type" value="Genomic_DNA"/>
</dbReference>
<dbReference type="AlphaFoldDB" id="U1GPX5"/>
<dbReference type="eggNOG" id="ENOG502ZI1Y">
    <property type="taxonomic scope" value="Bacteria"/>
</dbReference>
<dbReference type="PATRIC" id="fig|1125725.3.peg.2031"/>
<proteinExistence type="predicted"/>
<evidence type="ECO:0000256" key="1">
    <source>
        <dbReference type="SAM" id="MobiDB-lite"/>
    </source>
</evidence>
<accession>U1GPX5</accession>
<feature type="signal peptide" evidence="2">
    <location>
        <begin position="1"/>
        <end position="23"/>
    </location>
</feature>
<dbReference type="OrthoDB" id="358254at2"/>
<protein>
    <recommendedName>
        <fullName evidence="7">Lipoprotein</fullName>
    </recommendedName>
</protein>
<reference evidence="5 6" key="1">
    <citation type="submission" date="2013-08" db="EMBL/GenBank/DDBJ databases">
        <authorList>
            <person name="Durkin A.S."/>
            <person name="Haft D.R."/>
            <person name="McCorrison J."/>
            <person name="Torralba M."/>
            <person name="Gillis M."/>
            <person name="Haft D.H."/>
            <person name="Methe B."/>
            <person name="Sutton G."/>
            <person name="Nelson K.E."/>
        </authorList>
    </citation>
    <scope>NUCLEOTIDE SEQUENCE [LARGE SCALE GENOMIC DNA]</scope>
    <source>
        <strain evidence="4 6">ATCC 35536</strain>
        <strain evidence="3 5">VPI DR56BR1116</strain>
    </source>
</reference>
<evidence type="ECO:0008006" key="7">
    <source>
        <dbReference type="Google" id="ProtNLM"/>
    </source>
</evidence>
<dbReference type="STRING" id="1125725.HMPREF1325_1188"/>
<name>U1GPX5_TRESO</name>
<dbReference type="RefSeq" id="WP_021331010.1">
    <property type="nucleotide sequence ID" value="NZ_AUZJ01000050.1"/>
</dbReference>
<keyword evidence="6" id="KW-1185">Reference proteome</keyword>
<dbReference type="EMBL" id="AUZJ01000050">
    <property type="protein sequence ID" value="ERF60045.1"/>
    <property type="molecule type" value="Genomic_DNA"/>
</dbReference>
<organism evidence="3 5">
    <name type="scientific">Treponema socranskii subsp. socranskii VPI DR56BR1116 = ATCC 35536</name>
    <dbReference type="NCBI Taxonomy" id="1125725"/>
    <lineage>
        <taxon>Bacteria</taxon>
        <taxon>Pseudomonadati</taxon>
        <taxon>Spirochaetota</taxon>
        <taxon>Spirochaetia</taxon>
        <taxon>Spirochaetales</taxon>
        <taxon>Treponemataceae</taxon>
        <taxon>Treponema</taxon>
    </lineage>
</organism>
<evidence type="ECO:0000313" key="3">
    <source>
        <dbReference type="EMBL" id="ERF60045.1"/>
    </source>
</evidence>
<dbReference type="Proteomes" id="UP000016646">
    <property type="component" value="Unassembled WGS sequence"/>
</dbReference>
<gene>
    <name evidence="4" type="ORF">HMPREF0860_1366</name>
    <name evidence="3" type="ORF">HMPREF1325_1188</name>
</gene>
<keyword evidence="2" id="KW-0732">Signal</keyword>